<proteinExistence type="predicted"/>
<reference evidence="7 8" key="1">
    <citation type="submission" date="2020-04" db="EMBL/GenBank/DDBJ databases">
        <authorList>
            <person name="Alioto T."/>
            <person name="Alioto T."/>
            <person name="Gomez Garrido J."/>
        </authorList>
    </citation>
    <scope>NUCLEOTIDE SEQUENCE [LARGE SCALE GENOMIC DNA]</scope>
</reference>
<dbReference type="GO" id="GO:0005793">
    <property type="term" value="C:endoplasmic reticulum-Golgi intermediate compartment"/>
    <property type="evidence" value="ECO:0007669"/>
    <property type="project" value="TreeGrafter"/>
</dbReference>
<keyword evidence="8" id="KW-1185">Reference proteome</keyword>
<comment type="pathway">
    <text evidence="1">Protein modification; protein glycosylation.</text>
</comment>
<dbReference type="GO" id="GO:0006487">
    <property type="term" value="P:protein N-linked glycosylation"/>
    <property type="evidence" value="ECO:0007669"/>
    <property type="project" value="TreeGrafter"/>
</dbReference>
<evidence type="ECO:0000256" key="1">
    <source>
        <dbReference type="ARBA" id="ARBA00004922"/>
    </source>
</evidence>
<name>A0A8S1C952_9INSE</name>
<dbReference type="Proteomes" id="UP000494165">
    <property type="component" value="Unassembled WGS sequence"/>
</dbReference>
<dbReference type="Pfam" id="PF23524">
    <property type="entry name" value="MGAT4A_C"/>
    <property type="match status" value="1"/>
</dbReference>
<dbReference type="EMBL" id="CADEPI010000022">
    <property type="protein sequence ID" value="CAB3365847.1"/>
    <property type="molecule type" value="Genomic_DNA"/>
</dbReference>
<keyword evidence="2" id="KW-0328">Glycosyltransferase</keyword>
<dbReference type="GO" id="GO:0005783">
    <property type="term" value="C:endoplasmic reticulum"/>
    <property type="evidence" value="ECO:0007669"/>
    <property type="project" value="TreeGrafter"/>
</dbReference>
<dbReference type="PANTHER" id="PTHR12062">
    <property type="entry name" value="N-ACETYLGLUCOSAMINYLTRANSFERASE VI"/>
    <property type="match status" value="1"/>
</dbReference>
<dbReference type="InterPro" id="IPR057279">
    <property type="entry name" value="MGAT4"/>
</dbReference>
<sequence>MGCLARRRQTVLLVLFLMFVPFCAFVFFAEPDLSLEQQMTSKMAELQLKIQHLDSLHQERLQEVRVLSSHLSHILATSKSENLSVGASGVDSEAQKLLKNLTSFEWGSAALHMPSVYHFLPHLLHNPSSLKPAYQMSKGRNGVSMVLGVPTVKREVQSYLLTTLQNLIQNLSPEEQAKTLIIVFVAETDLEYVVSVAKEIEMQFSPHVEAGLIEIISPPASYYPDLTNLTPTLGDSPERFRWRTKQNLDFAFLMMYAQSRGLFYTQLEDDILAKPGFLTTMLDFSYQKIAKNEPWFVIEFCQLGFIGKMFKCVELPWLVQFFIMFYTDKPVDWLLDHVITTKICSLDKDQKMCKKAKNALWLHYKPSLFQHIGTHSSLKGKVQKLKDKHYGKLMLFYPHTNNPKAVSVEGGVTSYKHHTLVRAYAGEDYFWGLSPQAGDHISFKYDPPINMSRYLFRSGNAEHPSDRFYNTTVEILPAKKPSSEVNVTPDGYVIVGKFDTVGIAEGFINPKLFPIKELRLNIHSESENWVILNEISIDTEQKSER</sequence>
<gene>
    <name evidence="7" type="ORF">CLODIP_2_CD06529</name>
</gene>
<dbReference type="OrthoDB" id="2016523at2759"/>
<evidence type="ECO:0000259" key="5">
    <source>
        <dbReference type="Pfam" id="PF04666"/>
    </source>
</evidence>
<evidence type="ECO:0000259" key="6">
    <source>
        <dbReference type="Pfam" id="PF23524"/>
    </source>
</evidence>
<dbReference type="InterPro" id="IPR056576">
    <property type="entry name" value="MGAT4_A/B/C_C"/>
</dbReference>
<accession>A0A8S1C952</accession>
<keyword evidence="4" id="KW-1133">Transmembrane helix</keyword>
<keyword evidence="4" id="KW-0812">Transmembrane</keyword>
<keyword evidence="4" id="KW-0472">Membrane</keyword>
<evidence type="ECO:0000256" key="3">
    <source>
        <dbReference type="ARBA" id="ARBA00022679"/>
    </source>
</evidence>
<feature type="domain" description="MGAT4 conserved region" evidence="5">
    <location>
        <begin position="112"/>
        <end position="390"/>
    </location>
</feature>
<keyword evidence="3" id="KW-0808">Transferase</keyword>
<comment type="caution">
    <text evidence="7">The sequence shown here is derived from an EMBL/GenBank/DDBJ whole genome shotgun (WGS) entry which is preliminary data.</text>
</comment>
<dbReference type="PANTHER" id="PTHR12062:SF9">
    <property type="entry name" value="ALPHA-1,3-MANNOSYL-GLYCOPROTEIN 4-BETA-N-ACETYLGLUCOSAMINYLTRANSFERASE A, ISOFORM A"/>
    <property type="match status" value="1"/>
</dbReference>
<dbReference type="AlphaFoldDB" id="A0A8S1C952"/>
<feature type="domain" description="MGAT4 A/B/C C-terminal" evidence="6">
    <location>
        <begin position="408"/>
        <end position="534"/>
    </location>
</feature>
<evidence type="ECO:0000256" key="4">
    <source>
        <dbReference type="SAM" id="Phobius"/>
    </source>
</evidence>
<dbReference type="Pfam" id="PF04666">
    <property type="entry name" value="MGAT4_cons"/>
    <property type="match status" value="1"/>
</dbReference>
<dbReference type="InterPro" id="IPR006759">
    <property type="entry name" value="Glyco_transf_54"/>
</dbReference>
<protein>
    <recommendedName>
        <fullName evidence="9">Alpha-1,3-mannosyl-glycoprotein 4-beta-N-acetylglucosaminyltransferase B</fullName>
    </recommendedName>
</protein>
<dbReference type="GO" id="GO:0008375">
    <property type="term" value="F:acetylglucosaminyltransferase activity"/>
    <property type="evidence" value="ECO:0007669"/>
    <property type="project" value="TreeGrafter"/>
</dbReference>
<organism evidence="7 8">
    <name type="scientific">Cloeon dipterum</name>
    <dbReference type="NCBI Taxonomy" id="197152"/>
    <lineage>
        <taxon>Eukaryota</taxon>
        <taxon>Metazoa</taxon>
        <taxon>Ecdysozoa</taxon>
        <taxon>Arthropoda</taxon>
        <taxon>Hexapoda</taxon>
        <taxon>Insecta</taxon>
        <taxon>Pterygota</taxon>
        <taxon>Palaeoptera</taxon>
        <taxon>Ephemeroptera</taxon>
        <taxon>Pisciforma</taxon>
        <taxon>Baetidae</taxon>
        <taxon>Cloeon</taxon>
    </lineage>
</organism>
<evidence type="ECO:0000313" key="8">
    <source>
        <dbReference type="Proteomes" id="UP000494165"/>
    </source>
</evidence>
<evidence type="ECO:0000313" key="7">
    <source>
        <dbReference type="EMBL" id="CAB3365847.1"/>
    </source>
</evidence>
<dbReference type="GO" id="GO:0005795">
    <property type="term" value="C:Golgi stack"/>
    <property type="evidence" value="ECO:0007669"/>
    <property type="project" value="TreeGrafter"/>
</dbReference>
<feature type="transmembrane region" description="Helical" evidence="4">
    <location>
        <begin position="12"/>
        <end position="29"/>
    </location>
</feature>
<evidence type="ECO:0008006" key="9">
    <source>
        <dbReference type="Google" id="ProtNLM"/>
    </source>
</evidence>
<evidence type="ECO:0000256" key="2">
    <source>
        <dbReference type="ARBA" id="ARBA00022676"/>
    </source>
</evidence>